<name>A0AAV3JL95_STRAG</name>
<dbReference type="AlphaFoldDB" id="A0AAV3JL95"/>
<keyword evidence="1" id="KW-0472">Membrane</keyword>
<evidence type="ECO:0000256" key="1">
    <source>
        <dbReference type="SAM" id="Phobius"/>
    </source>
</evidence>
<sequence length="33" mass="3650">MMLKDVNVGMSHLLVRGAIILVVGIVFLLQQIQ</sequence>
<accession>A0AAV3JL95</accession>
<organism evidence="2 3">
    <name type="scientific">Streptococcus agalactiae CCUG 29376</name>
    <dbReference type="NCBI Taxonomy" id="1105255"/>
    <lineage>
        <taxon>Bacteria</taxon>
        <taxon>Bacillati</taxon>
        <taxon>Bacillota</taxon>
        <taxon>Bacilli</taxon>
        <taxon>Lactobacillales</taxon>
        <taxon>Streptococcaceae</taxon>
        <taxon>Streptococcus</taxon>
    </lineage>
</organism>
<dbReference type="Proteomes" id="UP000015267">
    <property type="component" value="Unassembled WGS sequence"/>
</dbReference>
<keyword evidence="1" id="KW-1133">Transmembrane helix</keyword>
<protein>
    <submittedName>
        <fullName evidence="2">Uncharacterized protein</fullName>
    </submittedName>
</protein>
<proteinExistence type="predicted"/>
<reference evidence="2 3" key="1">
    <citation type="submission" date="2012-10" db="EMBL/GenBank/DDBJ databases">
        <authorList>
            <person name="Zadoks R.N."/>
            <person name="Moroni P."/>
            <person name="Richards V.P."/>
            <person name="Durkin S.A.S."/>
            <person name="Kim M."/>
            <person name="Pavinski Bitar P.D."/>
            <person name="Stanhope M.J."/>
            <person name="Town C.D."/>
            <person name="Venter J.C."/>
        </authorList>
    </citation>
    <scope>NUCLEOTIDE SEQUENCE [LARGE SCALE GENOMIC DNA]</scope>
    <source>
        <strain evidence="2 3">CCUG 29376</strain>
    </source>
</reference>
<evidence type="ECO:0000313" key="2">
    <source>
        <dbReference type="EMBL" id="EPW18425.1"/>
    </source>
</evidence>
<comment type="caution">
    <text evidence="2">The sequence shown here is derived from an EMBL/GenBank/DDBJ whole genome shotgun (WGS) entry which is preliminary data.</text>
</comment>
<dbReference type="EMBL" id="ANDB01000004">
    <property type="protein sequence ID" value="EPW18425.1"/>
    <property type="molecule type" value="Genomic_DNA"/>
</dbReference>
<gene>
    <name evidence="2" type="ORF">SAG0055_10495</name>
</gene>
<evidence type="ECO:0000313" key="3">
    <source>
        <dbReference type="Proteomes" id="UP000015267"/>
    </source>
</evidence>
<feature type="transmembrane region" description="Helical" evidence="1">
    <location>
        <begin position="12"/>
        <end position="29"/>
    </location>
</feature>
<keyword evidence="1" id="KW-0812">Transmembrane</keyword>